<name>A0ABX3EIB3_9BACL</name>
<feature type="signal peptide" evidence="1">
    <location>
        <begin position="1"/>
        <end position="22"/>
    </location>
</feature>
<gene>
    <name evidence="2" type="ORF">A3844_23795</name>
</gene>
<protein>
    <submittedName>
        <fullName evidence="2">Sugar ABC transporter substrate-binding protein</fullName>
    </submittedName>
</protein>
<dbReference type="Proteomes" id="UP000186058">
    <property type="component" value="Unassembled WGS sequence"/>
</dbReference>
<dbReference type="InterPro" id="IPR050490">
    <property type="entry name" value="Bact_solute-bd_prot1"/>
</dbReference>
<dbReference type="InterPro" id="IPR006059">
    <property type="entry name" value="SBP"/>
</dbReference>
<comment type="caution">
    <text evidence="2">The sequence shown here is derived from an EMBL/GenBank/DDBJ whole genome shotgun (WGS) entry which is preliminary data.</text>
</comment>
<evidence type="ECO:0000313" key="3">
    <source>
        <dbReference type="Proteomes" id="UP000186058"/>
    </source>
</evidence>
<accession>A0ABX3EIB3</accession>
<dbReference type="Gene3D" id="3.40.190.10">
    <property type="entry name" value="Periplasmic binding protein-like II"/>
    <property type="match status" value="2"/>
</dbReference>
<keyword evidence="3" id="KW-1185">Reference proteome</keyword>
<keyword evidence="1" id="KW-0732">Signal</keyword>
<organism evidence="2 3">
    <name type="scientific">Paenibacillus helianthi</name>
    <dbReference type="NCBI Taxonomy" id="1349432"/>
    <lineage>
        <taxon>Bacteria</taxon>
        <taxon>Bacillati</taxon>
        <taxon>Bacillota</taxon>
        <taxon>Bacilli</taxon>
        <taxon>Bacillales</taxon>
        <taxon>Paenibacillaceae</taxon>
        <taxon>Paenibacillus</taxon>
    </lineage>
</organism>
<dbReference type="RefSeq" id="WP_074085044.1">
    <property type="nucleotide sequence ID" value="NZ_LVWI01000068.1"/>
</dbReference>
<evidence type="ECO:0000256" key="1">
    <source>
        <dbReference type="SAM" id="SignalP"/>
    </source>
</evidence>
<proteinExistence type="predicted"/>
<feature type="chain" id="PRO_5045146789" evidence="1">
    <location>
        <begin position="23"/>
        <end position="437"/>
    </location>
</feature>
<dbReference type="EMBL" id="LVWI01000068">
    <property type="protein sequence ID" value="OKP82719.1"/>
    <property type="molecule type" value="Genomic_DNA"/>
</dbReference>
<dbReference type="PANTHER" id="PTHR43649">
    <property type="entry name" value="ARABINOSE-BINDING PROTEIN-RELATED"/>
    <property type="match status" value="1"/>
</dbReference>
<dbReference type="PANTHER" id="PTHR43649:SF12">
    <property type="entry name" value="DIACETYLCHITOBIOSE BINDING PROTEIN DASA"/>
    <property type="match status" value="1"/>
</dbReference>
<reference evidence="2 3" key="1">
    <citation type="submission" date="2016-03" db="EMBL/GenBank/DDBJ databases">
        <authorList>
            <person name="Sant'Anna F.H."/>
            <person name="Ambrosini A."/>
            <person name="Souza R."/>
            <person name="Bach E."/>
            <person name="Fernandes G."/>
            <person name="Balsanelli E."/>
            <person name="Baura V.A."/>
            <person name="Souza E.M."/>
            <person name="Passaglia L."/>
        </authorList>
    </citation>
    <scope>NUCLEOTIDE SEQUENCE [LARGE SCALE GENOMIC DNA]</scope>
    <source>
        <strain evidence="2 3">P26E</strain>
    </source>
</reference>
<dbReference type="PROSITE" id="PS51257">
    <property type="entry name" value="PROKAR_LIPOPROTEIN"/>
    <property type="match status" value="1"/>
</dbReference>
<evidence type="ECO:0000313" key="2">
    <source>
        <dbReference type="EMBL" id="OKP82719.1"/>
    </source>
</evidence>
<dbReference type="SUPFAM" id="SSF53850">
    <property type="entry name" value="Periplasmic binding protein-like II"/>
    <property type="match status" value="1"/>
</dbReference>
<sequence length="437" mass="48076">MKKTFHLSVVLILMLSILAACGSGNSKGNTSASNDNDAAETVAKAEPAKKVELKVFLTLPQFKDQFDQYFEQFKAKELKEKNIEVKIKLETPNADQAKQILQTRLASNDAPDVFAIHANDIPTYYNAGYLTDLSDQPAVSKLFDSVKQTVTYDGKVPVLPLESLAWGYLYNKKIFSDNGLTPPQTLDEMKNVVKVLKSKNIPAFELAFQEAWVPQLMTALSLGGLVNSEHPDWVDKMNKGEASYADVADIFNIIDLIMSNGTAKPFEAGSAAGAADFANGKAAMWVQGPWMADSIQKTNPDMEFGVAPLPVSNDPSGTMINLSASTSLAVSPDSDHKDVALDLLNYMLDDTDSSALFEKLKFNPISSVHTYKSFPWIDEAMSYVSKGKAYQDLKLPNGVTDEQAKQLQSYYSKTVTKDQFIETMDNTWVKAIQVTAK</sequence>
<dbReference type="Pfam" id="PF01547">
    <property type="entry name" value="SBP_bac_1"/>
    <property type="match status" value="1"/>
</dbReference>